<dbReference type="Gene3D" id="2.20.25.90">
    <property type="entry name" value="ADC-like domains"/>
    <property type="match status" value="1"/>
</dbReference>
<dbReference type="SUPFAM" id="SSF53706">
    <property type="entry name" value="Formate dehydrogenase/DMSO reductase, domains 1-3"/>
    <property type="match status" value="1"/>
</dbReference>
<evidence type="ECO:0000256" key="1">
    <source>
        <dbReference type="ARBA" id="ARBA00022723"/>
    </source>
</evidence>
<evidence type="ECO:0000259" key="4">
    <source>
        <dbReference type="PROSITE" id="PS51669"/>
    </source>
</evidence>
<evidence type="ECO:0000313" key="6">
    <source>
        <dbReference type="Proteomes" id="UP001108027"/>
    </source>
</evidence>
<keyword evidence="3" id="KW-0411">Iron-sulfur</keyword>
<dbReference type="PROSITE" id="PS51669">
    <property type="entry name" value="4FE4S_MOW_BIS_MGD"/>
    <property type="match status" value="1"/>
</dbReference>
<gene>
    <name evidence="5" type="ORF">LL252_18680</name>
</gene>
<keyword evidence="2" id="KW-0408">Iron</keyword>
<protein>
    <recommendedName>
        <fullName evidence="4">4Fe-4S Mo/W bis-MGD-type domain-containing protein</fullName>
    </recommendedName>
</protein>
<accession>A0A9Q3YTG1</accession>
<dbReference type="GO" id="GO:0046872">
    <property type="term" value="F:metal ion binding"/>
    <property type="evidence" value="ECO:0007669"/>
    <property type="project" value="UniProtKB-KW"/>
</dbReference>
<dbReference type="Pfam" id="PF04879">
    <property type="entry name" value="Molybdop_Fe4S4"/>
    <property type="match status" value="1"/>
</dbReference>
<dbReference type="InterPro" id="IPR006963">
    <property type="entry name" value="Mopterin_OxRdtase_4Fe-4S_dom"/>
</dbReference>
<keyword evidence="1" id="KW-0479">Metal-binding</keyword>
<name>A0A9Q3YTG1_9GAMM</name>
<reference evidence="5" key="1">
    <citation type="submission" date="2021-10" db="EMBL/GenBank/DDBJ databases">
        <title>The diversity and Nitrogen Metabolism of Culturable Nitrate-Utilizing Bacteria Within the Oxygen Minimum Zone of the Changjiang (Yangtze River)Estuary.</title>
        <authorList>
            <person name="Zhang D."/>
            <person name="Zheng J."/>
            <person name="Liu S."/>
            <person name="He W."/>
        </authorList>
    </citation>
    <scope>NUCLEOTIDE SEQUENCE</scope>
    <source>
        <strain evidence="5">FXH-223</strain>
    </source>
</reference>
<dbReference type="RefSeq" id="WP_008930549.1">
    <property type="nucleotide sequence ID" value="NZ_JAJGNA010000047.1"/>
</dbReference>
<keyword evidence="6" id="KW-1185">Reference proteome</keyword>
<evidence type="ECO:0000256" key="2">
    <source>
        <dbReference type="ARBA" id="ARBA00023004"/>
    </source>
</evidence>
<dbReference type="GO" id="GO:0051536">
    <property type="term" value="F:iron-sulfur cluster binding"/>
    <property type="evidence" value="ECO:0007669"/>
    <property type="project" value="UniProtKB-KW"/>
</dbReference>
<evidence type="ECO:0000256" key="3">
    <source>
        <dbReference type="ARBA" id="ARBA00023014"/>
    </source>
</evidence>
<dbReference type="Proteomes" id="UP001108027">
    <property type="component" value="Unassembled WGS sequence"/>
</dbReference>
<dbReference type="GO" id="GO:0016491">
    <property type="term" value="F:oxidoreductase activity"/>
    <property type="evidence" value="ECO:0007669"/>
    <property type="project" value="InterPro"/>
</dbReference>
<dbReference type="SMART" id="SM00926">
    <property type="entry name" value="Molybdop_Fe4S4"/>
    <property type="match status" value="1"/>
</dbReference>
<organism evidence="5 6">
    <name type="scientific">Alloalcanivorax marinus</name>
    <dbReference type="NCBI Taxonomy" id="1177169"/>
    <lineage>
        <taxon>Bacteria</taxon>
        <taxon>Pseudomonadati</taxon>
        <taxon>Pseudomonadota</taxon>
        <taxon>Gammaproteobacteria</taxon>
        <taxon>Oceanospirillales</taxon>
        <taxon>Alcanivoracaceae</taxon>
        <taxon>Alloalcanivorax</taxon>
    </lineage>
</organism>
<feature type="domain" description="4Fe-4S Mo/W bis-MGD-type" evidence="4">
    <location>
        <begin position="1"/>
        <end position="57"/>
    </location>
</feature>
<dbReference type="EMBL" id="JAJGNA010000047">
    <property type="protein sequence ID" value="MCC4310593.1"/>
    <property type="molecule type" value="Genomic_DNA"/>
</dbReference>
<dbReference type="AlphaFoldDB" id="A0A9Q3YTG1"/>
<sequence>MRTEKTYCRICEAHCGLDVTLDGEKVVAVKPDKTHPVSKGYACIKGAAIGELDARNKAINRVRARGEHVFAGLEQLGGKCVRAMTLARNELAILLKCAAYNAKRLVWLVRHDPCGCAR</sequence>
<proteinExistence type="predicted"/>
<evidence type="ECO:0000313" key="5">
    <source>
        <dbReference type="EMBL" id="MCC4310593.1"/>
    </source>
</evidence>
<comment type="caution">
    <text evidence="5">The sequence shown here is derived from an EMBL/GenBank/DDBJ whole genome shotgun (WGS) entry which is preliminary data.</text>
</comment>